<sequence length="132" mass="13545">MPVLPDPYQLRAKQVDVVRMTLPVIALSYLKAAAGTFRQAKSGIARAGQGIVFAIANVPIVFGPIMRPPSPPALVATEAAAARGRDSPHGLELGATPEDAKPGSIGGSSNSIPSMSSYLSSIELLHSALVSG</sequence>
<gene>
    <name evidence="2" type="ORF">LPJ61_006085</name>
</gene>
<evidence type="ECO:0000256" key="1">
    <source>
        <dbReference type="SAM" id="MobiDB-lite"/>
    </source>
</evidence>
<feature type="region of interest" description="Disordered" evidence="1">
    <location>
        <begin position="77"/>
        <end position="109"/>
    </location>
</feature>
<organism evidence="2 3">
    <name type="scientific">Coemansia biformis</name>
    <dbReference type="NCBI Taxonomy" id="1286918"/>
    <lineage>
        <taxon>Eukaryota</taxon>
        <taxon>Fungi</taxon>
        <taxon>Fungi incertae sedis</taxon>
        <taxon>Zoopagomycota</taxon>
        <taxon>Kickxellomycotina</taxon>
        <taxon>Kickxellomycetes</taxon>
        <taxon>Kickxellales</taxon>
        <taxon>Kickxellaceae</taxon>
        <taxon>Coemansia</taxon>
    </lineage>
</organism>
<proteinExistence type="predicted"/>
<reference evidence="2" key="1">
    <citation type="submission" date="2022-07" db="EMBL/GenBank/DDBJ databases">
        <title>Phylogenomic reconstructions and comparative analyses of Kickxellomycotina fungi.</title>
        <authorList>
            <person name="Reynolds N.K."/>
            <person name="Stajich J.E."/>
            <person name="Barry K."/>
            <person name="Grigoriev I.V."/>
            <person name="Crous P."/>
            <person name="Smith M.E."/>
        </authorList>
    </citation>
    <scope>NUCLEOTIDE SEQUENCE</scope>
    <source>
        <strain evidence="2">BCRC 34381</strain>
    </source>
</reference>
<name>A0A9W8CPA1_9FUNG</name>
<protein>
    <submittedName>
        <fullName evidence="2">Uncharacterized protein</fullName>
    </submittedName>
</protein>
<dbReference type="Proteomes" id="UP001143981">
    <property type="component" value="Unassembled WGS sequence"/>
</dbReference>
<evidence type="ECO:0000313" key="2">
    <source>
        <dbReference type="EMBL" id="KAJ1721090.1"/>
    </source>
</evidence>
<keyword evidence="3" id="KW-1185">Reference proteome</keyword>
<evidence type="ECO:0000313" key="3">
    <source>
        <dbReference type="Proteomes" id="UP001143981"/>
    </source>
</evidence>
<dbReference type="EMBL" id="JANBOI010002558">
    <property type="protein sequence ID" value="KAJ1721090.1"/>
    <property type="molecule type" value="Genomic_DNA"/>
</dbReference>
<dbReference type="AlphaFoldDB" id="A0A9W8CPA1"/>
<comment type="caution">
    <text evidence="2">The sequence shown here is derived from an EMBL/GenBank/DDBJ whole genome shotgun (WGS) entry which is preliminary data.</text>
</comment>
<accession>A0A9W8CPA1</accession>